<dbReference type="GO" id="GO:0005737">
    <property type="term" value="C:cytoplasm"/>
    <property type="evidence" value="ECO:0007669"/>
    <property type="project" value="UniProtKB-SubCell"/>
</dbReference>
<evidence type="ECO:0000256" key="4">
    <source>
        <dbReference type="ARBA" id="ARBA00022829"/>
    </source>
</evidence>
<dbReference type="CDD" id="cd00798">
    <property type="entry name" value="INT_XerDC_C"/>
    <property type="match status" value="1"/>
</dbReference>
<dbReference type="SUPFAM" id="SSF56349">
    <property type="entry name" value="DNA breaking-rejoining enzymes"/>
    <property type="match status" value="1"/>
</dbReference>
<dbReference type="NCBIfam" id="NF001399">
    <property type="entry name" value="PRK00283.1"/>
    <property type="match status" value="1"/>
</dbReference>
<dbReference type="GO" id="GO:0003677">
    <property type="term" value="F:DNA binding"/>
    <property type="evidence" value="ECO:0007669"/>
    <property type="project" value="UniProtKB-UniRule"/>
</dbReference>
<comment type="subunit">
    <text evidence="9">Forms a cyclic heterotetrameric complex composed of two molecules of XerC and two molecules of XerD.</text>
</comment>
<feature type="active site" evidence="9">
    <location>
        <position position="282"/>
    </location>
</feature>
<evidence type="ECO:0000259" key="11">
    <source>
        <dbReference type="PROSITE" id="PS51898"/>
    </source>
</evidence>
<dbReference type="SUPFAM" id="SSF47823">
    <property type="entry name" value="lambda integrase-like, N-terminal domain"/>
    <property type="match status" value="1"/>
</dbReference>
<dbReference type="InterPro" id="IPR004107">
    <property type="entry name" value="Integrase_SAM-like_N"/>
</dbReference>
<dbReference type="InterPro" id="IPR010998">
    <property type="entry name" value="Integrase_recombinase_N"/>
</dbReference>
<evidence type="ECO:0000256" key="2">
    <source>
        <dbReference type="ARBA" id="ARBA00022490"/>
    </source>
</evidence>
<feature type="domain" description="Core-binding (CB)" evidence="12">
    <location>
        <begin position="37"/>
        <end position="123"/>
    </location>
</feature>
<dbReference type="InterPro" id="IPR002104">
    <property type="entry name" value="Integrase_catalytic"/>
</dbReference>
<dbReference type="PANTHER" id="PTHR30349">
    <property type="entry name" value="PHAGE INTEGRASE-RELATED"/>
    <property type="match status" value="1"/>
</dbReference>
<dbReference type="AlphaFoldDB" id="A0A832I1F6"/>
<organism evidence="13">
    <name type="scientific">Eiseniibacteriota bacterium</name>
    <dbReference type="NCBI Taxonomy" id="2212470"/>
    <lineage>
        <taxon>Bacteria</taxon>
        <taxon>Candidatus Eiseniibacteriota</taxon>
    </lineage>
</organism>
<comment type="caution">
    <text evidence="13">The sequence shown here is derived from an EMBL/GenBank/DDBJ whole genome shotgun (WGS) entry which is preliminary data.</text>
</comment>
<evidence type="ECO:0000256" key="10">
    <source>
        <dbReference type="SAM" id="MobiDB-lite"/>
    </source>
</evidence>
<comment type="function">
    <text evidence="9">Site-specific tyrosine recombinase, which acts by catalyzing the cutting and rejoining of the recombining DNA molecules. The XerC-XerD complex is essential to convert dimers of the bacterial chromosome into monomers to permit their segregation at cell division. It also contributes to the segregational stability of plasmids.</text>
</comment>
<sequence>MSARGARRGAGGAALAAPPRAAASRRPPSRAARLARSPLAGAVEAWLDRLAKARRLSPRTVEAYGGDVADYALFAAAHGLGAWSEVTRAMLDGYLAHLHRAGGARATLVRRRSALAAFHRFLAEERVLPGGATFELPPVRGERRLPTVLAPEEIAALLEGVDGADPLALRTRAMLELTYASGLRVSEAIGLQRSALDLGERVVTVTGKGGRSRVVPFGREAAGWLARWLERGRPVLVRAARHDALFVNRFGRPLSAMGFWKILRAAARAAGIVRRVHPHALRHSFATHLLQGGADLRVVQELLGHASVTTTSIYTHVDRAYLREVHRTFHPRA</sequence>
<dbReference type="PANTHER" id="PTHR30349:SF81">
    <property type="entry name" value="TYROSINE RECOMBINASE XERC"/>
    <property type="match status" value="1"/>
</dbReference>
<keyword evidence="4 9" id="KW-0159">Chromosome partition</keyword>
<evidence type="ECO:0000256" key="1">
    <source>
        <dbReference type="ARBA" id="ARBA00004496"/>
    </source>
</evidence>
<name>A0A832I1F6_UNCEI</name>
<evidence type="ECO:0000256" key="9">
    <source>
        <dbReference type="HAMAP-Rule" id="MF_01808"/>
    </source>
</evidence>
<evidence type="ECO:0000313" key="13">
    <source>
        <dbReference type="EMBL" id="HGZ41914.1"/>
    </source>
</evidence>
<dbReference type="Pfam" id="PF02899">
    <property type="entry name" value="Phage_int_SAM_1"/>
    <property type="match status" value="1"/>
</dbReference>
<reference evidence="13" key="1">
    <citation type="journal article" date="2020" name="mSystems">
        <title>Genome- and Community-Level Interaction Insights into Carbon Utilization and Element Cycling Functions of Hydrothermarchaeota in Hydrothermal Sediment.</title>
        <authorList>
            <person name="Zhou Z."/>
            <person name="Liu Y."/>
            <person name="Xu W."/>
            <person name="Pan J."/>
            <person name="Luo Z.H."/>
            <person name="Li M."/>
        </authorList>
    </citation>
    <scope>NUCLEOTIDE SEQUENCE [LARGE SCALE GENOMIC DNA]</scope>
    <source>
        <strain evidence="13">SpSt-381</strain>
    </source>
</reference>
<feature type="active site" evidence="9">
    <location>
        <position position="305"/>
    </location>
</feature>
<comment type="subcellular location">
    <subcellularLocation>
        <location evidence="1 9">Cytoplasm</location>
    </subcellularLocation>
</comment>
<dbReference type="InterPro" id="IPR050090">
    <property type="entry name" value="Tyrosine_recombinase_XerCD"/>
</dbReference>
<evidence type="ECO:0000256" key="6">
    <source>
        <dbReference type="ARBA" id="ARBA00023125"/>
    </source>
</evidence>
<keyword evidence="2 9" id="KW-0963">Cytoplasm</keyword>
<feature type="active site" evidence="9">
    <location>
        <position position="184"/>
    </location>
</feature>
<dbReference type="EMBL" id="DSQF01000002">
    <property type="protein sequence ID" value="HGZ41914.1"/>
    <property type="molecule type" value="Genomic_DNA"/>
</dbReference>
<proteinExistence type="inferred from homology"/>
<dbReference type="InterPro" id="IPR023009">
    <property type="entry name" value="Tyrosine_recombinase_XerC/XerD"/>
</dbReference>
<dbReference type="InterPro" id="IPR013762">
    <property type="entry name" value="Integrase-like_cat_sf"/>
</dbReference>
<keyword evidence="8 9" id="KW-0131">Cell cycle</keyword>
<evidence type="ECO:0000256" key="5">
    <source>
        <dbReference type="ARBA" id="ARBA00022908"/>
    </source>
</evidence>
<dbReference type="Gene3D" id="1.10.150.130">
    <property type="match status" value="1"/>
</dbReference>
<keyword evidence="3 9" id="KW-0132">Cell division</keyword>
<keyword evidence="7 9" id="KW-0233">DNA recombination</keyword>
<dbReference type="HAMAP" id="MF_01808">
    <property type="entry name" value="Recomb_XerC_XerD"/>
    <property type="match status" value="1"/>
</dbReference>
<dbReference type="Pfam" id="PF00589">
    <property type="entry name" value="Phage_integrase"/>
    <property type="match status" value="1"/>
</dbReference>
<dbReference type="PROSITE" id="PS51900">
    <property type="entry name" value="CB"/>
    <property type="match status" value="1"/>
</dbReference>
<feature type="compositionally biased region" description="Low complexity" evidence="10">
    <location>
        <begin position="13"/>
        <end position="31"/>
    </location>
</feature>
<feature type="region of interest" description="Disordered" evidence="10">
    <location>
        <begin position="1"/>
        <end position="31"/>
    </location>
</feature>
<dbReference type="PROSITE" id="PS51898">
    <property type="entry name" value="TYR_RECOMBINASE"/>
    <property type="match status" value="1"/>
</dbReference>
<dbReference type="GO" id="GO:0007059">
    <property type="term" value="P:chromosome segregation"/>
    <property type="evidence" value="ECO:0007669"/>
    <property type="project" value="UniProtKB-UniRule"/>
</dbReference>
<feature type="active site" evidence="9">
    <location>
        <position position="208"/>
    </location>
</feature>
<accession>A0A832I1F6</accession>
<comment type="similarity">
    <text evidence="9">Belongs to the 'phage' integrase family. XerC subfamily.</text>
</comment>
<evidence type="ECO:0000256" key="3">
    <source>
        <dbReference type="ARBA" id="ARBA00022618"/>
    </source>
</evidence>
<feature type="active site" description="O-(3'-phospho-DNA)-tyrosine intermediate" evidence="9">
    <location>
        <position position="314"/>
    </location>
</feature>
<gene>
    <name evidence="9" type="primary">xerC</name>
    <name evidence="13" type="ORF">ENR23_00550</name>
</gene>
<evidence type="ECO:0000256" key="7">
    <source>
        <dbReference type="ARBA" id="ARBA00023172"/>
    </source>
</evidence>
<dbReference type="GO" id="GO:0051301">
    <property type="term" value="P:cell division"/>
    <property type="evidence" value="ECO:0007669"/>
    <property type="project" value="UniProtKB-KW"/>
</dbReference>
<feature type="active site" evidence="9">
    <location>
        <position position="279"/>
    </location>
</feature>
<feature type="domain" description="Tyr recombinase" evidence="11">
    <location>
        <begin position="144"/>
        <end position="327"/>
    </location>
</feature>
<protein>
    <recommendedName>
        <fullName evidence="9">Tyrosine recombinase XerC</fullName>
    </recommendedName>
</protein>
<dbReference type="InterPro" id="IPR011010">
    <property type="entry name" value="DNA_brk_join_enz"/>
</dbReference>
<keyword evidence="6 9" id="KW-0238">DNA-binding</keyword>
<dbReference type="GO" id="GO:0009037">
    <property type="term" value="F:tyrosine-based site-specific recombinase activity"/>
    <property type="evidence" value="ECO:0007669"/>
    <property type="project" value="UniProtKB-UniRule"/>
</dbReference>
<keyword evidence="5 9" id="KW-0229">DNA integration</keyword>
<evidence type="ECO:0000256" key="8">
    <source>
        <dbReference type="ARBA" id="ARBA00023306"/>
    </source>
</evidence>
<dbReference type="InterPro" id="IPR044068">
    <property type="entry name" value="CB"/>
</dbReference>
<dbReference type="Gene3D" id="1.10.443.10">
    <property type="entry name" value="Intergrase catalytic core"/>
    <property type="match status" value="1"/>
</dbReference>
<dbReference type="GO" id="GO:0006313">
    <property type="term" value="P:DNA transposition"/>
    <property type="evidence" value="ECO:0007669"/>
    <property type="project" value="UniProtKB-UniRule"/>
</dbReference>
<evidence type="ECO:0000259" key="12">
    <source>
        <dbReference type="PROSITE" id="PS51900"/>
    </source>
</evidence>